<dbReference type="SMART" id="SM00714">
    <property type="entry name" value="LITAF"/>
    <property type="match status" value="1"/>
</dbReference>
<evidence type="ECO:0000256" key="4">
    <source>
        <dbReference type="ARBA" id="ARBA00005975"/>
    </source>
</evidence>
<feature type="compositionally biased region" description="Pro residues" evidence="8">
    <location>
        <begin position="47"/>
        <end position="62"/>
    </location>
</feature>
<accession>B4LIR7</accession>
<evidence type="ECO:0000256" key="2">
    <source>
        <dbReference type="ARBA" id="ARBA00004481"/>
    </source>
</evidence>
<feature type="domain" description="LITAF" evidence="9">
    <location>
        <begin position="96"/>
        <end position="179"/>
    </location>
</feature>
<dbReference type="PANTHER" id="PTHR23292">
    <property type="entry name" value="LIPOPOLYSACCHARIDE-INDUCED TUMOR NECROSIS FACTOR-ALPHA FACTOR"/>
    <property type="match status" value="1"/>
</dbReference>
<dbReference type="GO" id="GO:0008270">
    <property type="term" value="F:zinc ion binding"/>
    <property type="evidence" value="ECO:0007669"/>
    <property type="project" value="TreeGrafter"/>
</dbReference>
<proteinExistence type="inferred from homology"/>
<gene>
    <name evidence="10" type="primary">Dvir\GJ22026</name>
    <name evidence="10" type="ORF">Dvir_GJ22026</name>
</gene>
<dbReference type="HOGENOM" id="CLU_095549_4_2_1"/>
<evidence type="ECO:0000256" key="8">
    <source>
        <dbReference type="SAM" id="MobiDB-lite"/>
    </source>
</evidence>
<feature type="compositionally biased region" description="Pro residues" evidence="8">
    <location>
        <begin position="73"/>
        <end position="89"/>
    </location>
</feature>
<evidence type="ECO:0000313" key="11">
    <source>
        <dbReference type="Proteomes" id="UP000008792"/>
    </source>
</evidence>
<dbReference type="FunCoup" id="B4LIR7">
    <property type="interactions" value="101"/>
</dbReference>
<dbReference type="GO" id="GO:0005765">
    <property type="term" value="C:lysosomal membrane"/>
    <property type="evidence" value="ECO:0007669"/>
    <property type="project" value="UniProtKB-SubCell"/>
</dbReference>
<keyword evidence="6" id="KW-0862">Zinc</keyword>
<sequence length="179" mass="19462">MGEVGRAYSQHPIFSLASVERQPASRAVEPSSSSPRSTAARNMDSKQPPPYSAMPQPQPLPGYTPAQTYQPYPSGPTQPPLYPPMPQPPQQSTVIIQTTTTSNLVPIGSGPTRIRCPSCHAEVVTTVKSTPSGRTHCWALVLCLFVCWPCVCLPYCMDSCQNANHYCPNCSSYIGTYEN</sequence>
<evidence type="ECO:0000259" key="9">
    <source>
        <dbReference type="PROSITE" id="PS51837"/>
    </source>
</evidence>
<dbReference type="PANTHER" id="PTHR23292:SF14">
    <property type="entry name" value="FI16615P1-RELATED"/>
    <property type="match status" value="1"/>
</dbReference>
<dbReference type="EMBL" id="CH940648">
    <property type="protein sequence ID" value="EDW61420.2"/>
    <property type="molecule type" value="Genomic_DNA"/>
</dbReference>
<evidence type="ECO:0000256" key="3">
    <source>
        <dbReference type="ARBA" id="ARBA00004630"/>
    </source>
</evidence>
<keyword evidence="11" id="KW-1185">Reference proteome</keyword>
<evidence type="ECO:0000256" key="7">
    <source>
        <dbReference type="ARBA" id="ARBA00023136"/>
    </source>
</evidence>
<comment type="similarity">
    <text evidence="4">Belongs to the CDIP1/LITAF family.</text>
</comment>
<organism evidence="10 11">
    <name type="scientific">Drosophila virilis</name>
    <name type="common">Fruit fly</name>
    <dbReference type="NCBI Taxonomy" id="7244"/>
    <lineage>
        <taxon>Eukaryota</taxon>
        <taxon>Metazoa</taxon>
        <taxon>Ecdysozoa</taxon>
        <taxon>Arthropoda</taxon>
        <taxon>Hexapoda</taxon>
        <taxon>Insecta</taxon>
        <taxon>Pterygota</taxon>
        <taxon>Neoptera</taxon>
        <taxon>Endopterygota</taxon>
        <taxon>Diptera</taxon>
        <taxon>Brachycera</taxon>
        <taxon>Muscomorpha</taxon>
        <taxon>Ephydroidea</taxon>
        <taxon>Drosophilidae</taxon>
        <taxon>Drosophila</taxon>
    </lineage>
</organism>
<protein>
    <recommendedName>
        <fullName evidence="9">LITAF domain-containing protein</fullName>
    </recommendedName>
</protein>
<keyword evidence="7" id="KW-0472">Membrane</keyword>
<dbReference type="InParanoid" id="B4LIR7"/>
<dbReference type="PROSITE" id="PS51837">
    <property type="entry name" value="LITAF"/>
    <property type="match status" value="1"/>
</dbReference>
<dbReference type="KEGG" id="dvi:6624947"/>
<evidence type="ECO:0000256" key="5">
    <source>
        <dbReference type="ARBA" id="ARBA00022723"/>
    </source>
</evidence>
<dbReference type="GO" id="GO:0031902">
    <property type="term" value="C:late endosome membrane"/>
    <property type="evidence" value="ECO:0007669"/>
    <property type="project" value="UniProtKB-SubCell"/>
</dbReference>
<comment type="subcellular location">
    <subcellularLocation>
        <location evidence="2">Endosome membrane</location>
        <topology evidence="2">Peripheral membrane protein</topology>
    </subcellularLocation>
    <subcellularLocation>
        <location evidence="1">Late endosome membrane</location>
    </subcellularLocation>
    <subcellularLocation>
        <location evidence="3">Lysosome membrane</location>
        <topology evidence="3">Peripheral membrane protein</topology>
        <orientation evidence="3">Cytoplasmic side</orientation>
    </subcellularLocation>
</comment>
<name>B4LIR7_DROVI</name>
<dbReference type="OrthoDB" id="5599753at2759"/>
<dbReference type="InterPro" id="IPR006629">
    <property type="entry name" value="LITAF"/>
</dbReference>
<keyword evidence="5" id="KW-0479">Metal-binding</keyword>
<evidence type="ECO:0000313" key="10">
    <source>
        <dbReference type="EMBL" id="EDW61420.2"/>
    </source>
</evidence>
<dbReference type="AlphaFoldDB" id="B4LIR7"/>
<reference evidence="10 11" key="1">
    <citation type="journal article" date="2007" name="Nature">
        <title>Evolution of genes and genomes on the Drosophila phylogeny.</title>
        <authorList>
            <consortium name="Drosophila 12 Genomes Consortium"/>
            <person name="Clark A.G."/>
            <person name="Eisen M.B."/>
            <person name="Smith D.R."/>
            <person name="Bergman C.M."/>
            <person name="Oliver B."/>
            <person name="Markow T.A."/>
            <person name="Kaufman T.C."/>
            <person name="Kellis M."/>
            <person name="Gelbart W."/>
            <person name="Iyer V.N."/>
            <person name="Pollard D.A."/>
            <person name="Sackton T.B."/>
            <person name="Larracuente A.M."/>
            <person name="Singh N.D."/>
            <person name="Abad J.P."/>
            <person name="Abt D.N."/>
            <person name="Adryan B."/>
            <person name="Aguade M."/>
            <person name="Akashi H."/>
            <person name="Anderson W.W."/>
            <person name="Aquadro C.F."/>
            <person name="Ardell D.H."/>
            <person name="Arguello R."/>
            <person name="Artieri C.G."/>
            <person name="Barbash D.A."/>
            <person name="Barker D."/>
            <person name="Barsanti P."/>
            <person name="Batterham P."/>
            <person name="Batzoglou S."/>
            <person name="Begun D."/>
            <person name="Bhutkar A."/>
            <person name="Blanco E."/>
            <person name="Bosak S.A."/>
            <person name="Bradley R.K."/>
            <person name="Brand A.D."/>
            <person name="Brent M.R."/>
            <person name="Brooks A.N."/>
            <person name="Brown R.H."/>
            <person name="Butlin R.K."/>
            <person name="Caggese C."/>
            <person name="Calvi B.R."/>
            <person name="Bernardo de Carvalho A."/>
            <person name="Caspi A."/>
            <person name="Castrezana S."/>
            <person name="Celniker S.E."/>
            <person name="Chang J.L."/>
            <person name="Chapple C."/>
            <person name="Chatterji S."/>
            <person name="Chinwalla A."/>
            <person name="Civetta A."/>
            <person name="Clifton S.W."/>
            <person name="Comeron J.M."/>
            <person name="Costello J.C."/>
            <person name="Coyne J.A."/>
            <person name="Daub J."/>
            <person name="David R.G."/>
            <person name="Delcher A.L."/>
            <person name="Delehaunty K."/>
            <person name="Do C.B."/>
            <person name="Ebling H."/>
            <person name="Edwards K."/>
            <person name="Eickbush T."/>
            <person name="Evans J.D."/>
            <person name="Filipski A."/>
            <person name="Findeiss S."/>
            <person name="Freyhult E."/>
            <person name="Fulton L."/>
            <person name="Fulton R."/>
            <person name="Garcia A.C."/>
            <person name="Gardiner A."/>
            <person name="Garfield D.A."/>
            <person name="Garvin B.E."/>
            <person name="Gibson G."/>
            <person name="Gilbert D."/>
            <person name="Gnerre S."/>
            <person name="Godfrey J."/>
            <person name="Good R."/>
            <person name="Gotea V."/>
            <person name="Gravely B."/>
            <person name="Greenberg A.J."/>
            <person name="Griffiths-Jones S."/>
            <person name="Gross S."/>
            <person name="Guigo R."/>
            <person name="Gustafson E.A."/>
            <person name="Haerty W."/>
            <person name="Hahn M.W."/>
            <person name="Halligan D.L."/>
            <person name="Halpern A.L."/>
            <person name="Halter G.M."/>
            <person name="Han M.V."/>
            <person name="Heger A."/>
            <person name="Hillier L."/>
            <person name="Hinrichs A.S."/>
            <person name="Holmes I."/>
            <person name="Hoskins R.A."/>
            <person name="Hubisz M.J."/>
            <person name="Hultmark D."/>
            <person name="Huntley M.A."/>
            <person name="Jaffe D.B."/>
            <person name="Jagadeeshan S."/>
            <person name="Jeck W.R."/>
            <person name="Johnson J."/>
            <person name="Jones C.D."/>
            <person name="Jordan W.C."/>
            <person name="Karpen G.H."/>
            <person name="Kataoka E."/>
            <person name="Keightley P.D."/>
            <person name="Kheradpour P."/>
            <person name="Kirkness E.F."/>
            <person name="Koerich L.B."/>
            <person name="Kristiansen K."/>
            <person name="Kudrna D."/>
            <person name="Kulathinal R.J."/>
            <person name="Kumar S."/>
            <person name="Kwok R."/>
            <person name="Lander E."/>
            <person name="Langley C.H."/>
            <person name="Lapoint R."/>
            <person name="Lazzaro B.P."/>
            <person name="Lee S.J."/>
            <person name="Levesque L."/>
            <person name="Li R."/>
            <person name="Lin C.F."/>
            <person name="Lin M.F."/>
            <person name="Lindblad-Toh K."/>
            <person name="Llopart A."/>
            <person name="Long M."/>
            <person name="Low L."/>
            <person name="Lozovsky E."/>
            <person name="Lu J."/>
            <person name="Luo M."/>
            <person name="Machado C.A."/>
            <person name="Makalowski W."/>
            <person name="Marzo M."/>
            <person name="Matsuda M."/>
            <person name="Matzkin L."/>
            <person name="McAllister B."/>
            <person name="McBride C.S."/>
            <person name="McKernan B."/>
            <person name="McKernan K."/>
            <person name="Mendez-Lago M."/>
            <person name="Minx P."/>
            <person name="Mollenhauer M.U."/>
            <person name="Montooth K."/>
            <person name="Mount S.M."/>
            <person name="Mu X."/>
            <person name="Myers E."/>
            <person name="Negre B."/>
            <person name="Newfeld S."/>
            <person name="Nielsen R."/>
            <person name="Noor M.A."/>
            <person name="O'Grady P."/>
            <person name="Pachter L."/>
            <person name="Papaceit M."/>
            <person name="Parisi M.J."/>
            <person name="Parisi M."/>
            <person name="Parts L."/>
            <person name="Pedersen J.S."/>
            <person name="Pesole G."/>
            <person name="Phillippy A.M."/>
            <person name="Ponting C.P."/>
            <person name="Pop M."/>
            <person name="Porcelli D."/>
            <person name="Powell J.R."/>
            <person name="Prohaska S."/>
            <person name="Pruitt K."/>
            <person name="Puig M."/>
            <person name="Quesneville H."/>
            <person name="Ram K.R."/>
            <person name="Rand D."/>
            <person name="Rasmussen M.D."/>
            <person name="Reed L.K."/>
            <person name="Reenan R."/>
            <person name="Reily A."/>
            <person name="Remington K.A."/>
            <person name="Rieger T.T."/>
            <person name="Ritchie M.G."/>
            <person name="Robin C."/>
            <person name="Rogers Y.H."/>
            <person name="Rohde C."/>
            <person name="Rozas J."/>
            <person name="Rubenfield M.J."/>
            <person name="Ruiz A."/>
            <person name="Russo S."/>
            <person name="Salzberg S.L."/>
            <person name="Sanchez-Gracia A."/>
            <person name="Saranga D.J."/>
            <person name="Sato H."/>
            <person name="Schaeffer S.W."/>
            <person name="Schatz M.C."/>
            <person name="Schlenke T."/>
            <person name="Schwartz R."/>
            <person name="Segarra C."/>
            <person name="Singh R.S."/>
            <person name="Sirot L."/>
            <person name="Sirota M."/>
            <person name="Sisneros N.B."/>
            <person name="Smith C.D."/>
            <person name="Smith T.F."/>
            <person name="Spieth J."/>
            <person name="Stage D.E."/>
            <person name="Stark A."/>
            <person name="Stephan W."/>
            <person name="Strausberg R.L."/>
            <person name="Strempel S."/>
            <person name="Sturgill D."/>
            <person name="Sutton G."/>
            <person name="Sutton G.G."/>
            <person name="Tao W."/>
            <person name="Teichmann S."/>
            <person name="Tobari Y.N."/>
            <person name="Tomimura Y."/>
            <person name="Tsolas J.M."/>
            <person name="Valente V.L."/>
            <person name="Venter E."/>
            <person name="Venter J.C."/>
            <person name="Vicario S."/>
            <person name="Vieira F.G."/>
            <person name="Vilella A.J."/>
            <person name="Villasante A."/>
            <person name="Walenz B."/>
            <person name="Wang J."/>
            <person name="Wasserman M."/>
            <person name="Watts T."/>
            <person name="Wilson D."/>
            <person name="Wilson R.K."/>
            <person name="Wing R.A."/>
            <person name="Wolfner M.F."/>
            <person name="Wong A."/>
            <person name="Wong G.K."/>
            <person name="Wu C.I."/>
            <person name="Wu G."/>
            <person name="Yamamoto D."/>
            <person name="Yang H.P."/>
            <person name="Yang S.P."/>
            <person name="Yorke J.A."/>
            <person name="Yoshida K."/>
            <person name="Zdobnov E."/>
            <person name="Zhang P."/>
            <person name="Zhang Y."/>
            <person name="Zimin A.V."/>
            <person name="Baldwin J."/>
            <person name="Abdouelleil A."/>
            <person name="Abdulkadir J."/>
            <person name="Abebe A."/>
            <person name="Abera B."/>
            <person name="Abreu J."/>
            <person name="Acer S.C."/>
            <person name="Aftuck L."/>
            <person name="Alexander A."/>
            <person name="An P."/>
            <person name="Anderson E."/>
            <person name="Anderson S."/>
            <person name="Arachi H."/>
            <person name="Azer M."/>
            <person name="Bachantsang P."/>
            <person name="Barry A."/>
            <person name="Bayul T."/>
            <person name="Berlin A."/>
            <person name="Bessette D."/>
            <person name="Bloom T."/>
            <person name="Blye J."/>
            <person name="Boguslavskiy L."/>
            <person name="Bonnet C."/>
            <person name="Boukhgalter B."/>
            <person name="Bourzgui I."/>
            <person name="Brown A."/>
            <person name="Cahill P."/>
            <person name="Channer S."/>
            <person name="Cheshatsang Y."/>
            <person name="Chuda L."/>
            <person name="Citroen M."/>
            <person name="Collymore A."/>
            <person name="Cooke P."/>
            <person name="Costello M."/>
            <person name="D'Aco K."/>
            <person name="Daza R."/>
            <person name="De Haan G."/>
            <person name="DeGray S."/>
            <person name="DeMaso C."/>
            <person name="Dhargay N."/>
            <person name="Dooley K."/>
            <person name="Dooley E."/>
            <person name="Doricent M."/>
            <person name="Dorje P."/>
            <person name="Dorjee K."/>
            <person name="Dupes A."/>
            <person name="Elong R."/>
            <person name="Falk J."/>
            <person name="Farina A."/>
            <person name="Faro S."/>
            <person name="Ferguson D."/>
            <person name="Fisher S."/>
            <person name="Foley C.D."/>
            <person name="Franke A."/>
            <person name="Friedrich D."/>
            <person name="Gadbois L."/>
            <person name="Gearin G."/>
            <person name="Gearin C.R."/>
            <person name="Giannoukos G."/>
            <person name="Goode T."/>
            <person name="Graham J."/>
            <person name="Grandbois E."/>
            <person name="Grewal S."/>
            <person name="Gyaltsen K."/>
            <person name="Hafez N."/>
            <person name="Hagos B."/>
            <person name="Hall J."/>
            <person name="Henson C."/>
            <person name="Hollinger A."/>
            <person name="Honan T."/>
            <person name="Huard M.D."/>
            <person name="Hughes L."/>
            <person name="Hurhula B."/>
            <person name="Husby M.E."/>
            <person name="Kamat A."/>
            <person name="Kanga B."/>
            <person name="Kashin S."/>
            <person name="Khazanovich D."/>
            <person name="Kisner P."/>
            <person name="Lance K."/>
            <person name="Lara M."/>
            <person name="Lee W."/>
            <person name="Lennon N."/>
            <person name="Letendre F."/>
            <person name="LeVine R."/>
            <person name="Lipovsky A."/>
            <person name="Liu X."/>
            <person name="Liu J."/>
            <person name="Liu S."/>
            <person name="Lokyitsang T."/>
            <person name="Lokyitsang Y."/>
            <person name="Lubonja R."/>
            <person name="Lui A."/>
            <person name="MacDonald P."/>
            <person name="Magnisalis V."/>
            <person name="Maru K."/>
            <person name="Matthews C."/>
            <person name="McCusker W."/>
            <person name="McDonough S."/>
            <person name="Mehta T."/>
            <person name="Meldrim J."/>
            <person name="Meneus L."/>
            <person name="Mihai O."/>
            <person name="Mihalev A."/>
            <person name="Mihova T."/>
            <person name="Mittelman R."/>
            <person name="Mlenga V."/>
            <person name="Montmayeur A."/>
            <person name="Mulrain L."/>
            <person name="Navidi A."/>
            <person name="Naylor J."/>
            <person name="Negash T."/>
            <person name="Nguyen T."/>
            <person name="Nguyen N."/>
            <person name="Nicol R."/>
            <person name="Norbu C."/>
            <person name="Norbu N."/>
            <person name="Novod N."/>
            <person name="O'Neill B."/>
            <person name="Osman S."/>
            <person name="Markiewicz E."/>
            <person name="Oyono O.L."/>
            <person name="Patti C."/>
            <person name="Phunkhang P."/>
            <person name="Pierre F."/>
            <person name="Priest M."/>
            <person name="Raghuraman S."/>
            <person name="Rege F."/>
            <person name="Reyes R."/>
            <person name="Rise C."/>
            <person name="Rogov P."/>
            <person name="Ross K."/>
            <person name="Ryan E."/>
            <person name="Settipalli S."/>
            <person name="Shea T."/>
            <person name="Sherpa N."/>
            <person name="Shi L."/>
            <person name="Shih D."/>
            <person name="Sparrow T."/>
            <person name="Spaulding J."/>
            <person name="Stalker J."/>
            <person name="Stange-Thomann N."/>
            <person name="Stavropoulos S."/>
            <person name="Stone C."/>
            <person name="Strader C."/>
            <person name="Tesfaye S."/>
            <person name="Thomson T."/>
            <person name="Thoulutsang Y."/>
            <person name="Thoulutsang D."/>
            <person name="Topham K."/>
            <person name="Topping I."/>
            <person name="Tsamla T."/>
            <person name="Vassiliev H."/>
            <person name="Vo A."/>
            <person name="Wangchuk T."/>
            <person name="Wangdi T."/>
            <person name="Weiand M."/>
            <person name="Wilkinson J."/>
            <person name="Wilson A."/>
            <person name="Yadav S."/>
            <person name="Young G."/>
            <person name="Yu Q."/>
            <person name="Zembek L."/>
            <person name="Zhong D."/>
            <person name="Zimmer A."/>
            <person name="Zwirko Z."/>
            <person name="Jaffe D.B."/>
            <person name="Alvarez P."/>
            <person name="Brockman W."/>
            <person name="Butler J."/>
            <person name="Chin C."/>
            <person name="Gnerre S."/>
            <person name="Grabherr M."/>
            <person name="Kleber M."/>
            <person name="Mauceli E."/>
            <person name="MacCallum I."/>
        </authorList>
    </citation>
    <scope>NUCLEOTIDE SEQUENCE [LARGE SCALE GENOMIC DNA]</scope>
    <source>
        <strain evidence="11">Tucson 15010-1051.87</strain>
    </source>
</reference>
<dbReference type="Proteomes" id="UP000008792">
    <property type="component" value="Unassembled WGS sequence"/>
</dbReference>
<evidence type="ECO:0000256" key="6">
    <source>
        <dbReference type="ARBA" id="ARBA00022833"/>
    </source>
</evidence>
<feature type="region of interest" description="Disordered" evidence="8">
    <location>
        <begin position="1"/>
        <end position="91"/>
    </location>
</feature>
<dbReference type="InterPro" id="IPR037519">
    <property type="entry name" value="LITAF_fam"/>
</dbReference>
<dbReference type="Pfam" id="PF10601">
    <property type="entry name" value="zf-LITAF-like"/>
    <property type="match status" value="1"/>
</dbReference>
<feature type="compositionally biased region" description="Low complexity" evidence="8">
    <location>
        <begin position="24"/>
        <end position="41"/>
    </location>
</feature>
<dbReference type="eggNOG" id="ENOG502S710">
    <property type="taxonomic scope" value="Eukaryota"/>
</dbReference>
<evidence type="ECO:0000256" key="1">
    <source>
        <dbReference type="ARBA" id="ARBA00004414"/>
    </source>
</evidence>
<dbReference type="STRING" id="7244.B4LIR7"/>